<dbReference type="GO" id="GO:0032790">
    <property type="term" value="P:ribosome disassembly"/>
    <property type="evidence" value="ECO:0007669"/>
    <property type="project" value="TreeGrafter"/>
</dbReference>
<keyword evidence="4" id="KW-0648">Protein biosynthesis</keyword>
<dbReference type="Gene3D" id="2.40.30.10">
    <property type="entry name" value="Translation factors"/>
    <property type="match status" value="1"/>
</dbReference>
<evidence type="ECO:0000256" key="2">
    <source>
        <dbReference type="ARBA" id="ARBA00022741"/>
    </source>
</evidence>
<dbReference type="GO" id="GO:0005525">
    <property type="term" value="F:GTP binding"/>
    <property type="evidence" value="ECO:0007669"/>
    <property type="project" value="UniProtKB-KW"/>
</dbReference>
<dbReference type="Gene3D" id="3.40.50.300">
    <property type="entry name" value="P-loop containing nucleotide triphosphate hydrolases"/>
    <property type="match status" value="1"/>
</dbReference>
<dbReference type="InterPro" id="IPR009022">
    <property type="entry name" value="EFG_III"/>
</dbReference>
<gene>
    <name evidence="9" type="ORF">ENY07_11920</name>
</gene>
<name>A0A8J4HCV1_9PROT</name>
<feature type="domain" description="Elongation factor EFG" evidence="7">
    <location>
        <begin position="564"/>
        <end position="654"/>
    </location>
</feature>
<dbReference type="InterPro" id="IPR009000">
    <property type="entry name" value="Transl_B-barrel_sf"/>
</dbReference>
<dbReference type="CDD" id="cd01434">
    <property type="entry name" value="EFG_mtEFG1_IV"/>
    <property type="match status" value="1"/>
</dbReference>
<comment type="function">
    <text evidence="6">Catalyzes the GTP-dependent ribosomal translocation step during translation elongation. During this step, the ribosome changes from the pre-translocational (PRE) to the post-translocational (POST) state as the newly formed A-site-bound peptidyl-tRNA and P-site-bound deacylated tRNA move to the P and E sites, respectively. Catalyzes the coordinated movement of the two tRNA molecules, the mRNA and conformational changes in the ribosome.</text>
</comment>
<evidence type="ECO:0000256" key="5">
    <source>
        <dbReference type="ARBA" id="ARBA00023134"/>
    </source>
</evidence>
<dbReference type="InterPro" id="IPR005517">
    <property type="entry name" value="Transl_elong_EFG/EF2_IV"/>
</dbReference>
<dbReference type="InterPro" id="IPR035649">
    <property type="entry name" value="EFG_V"/>
</dbReference>
<dbReference type="AlphaFoldDB" id="A0A8J4HCV1"/>
<evidence type="ECO:0000256" key="3">
    <source>
        <dbReference type="ARBA" id="ARBA00022768"/>
    </source>
</evidence>
<dbReference type="SUPFAM" id="SSF50447">
    <property type="entry name" value="Translation proteins"/>
    <property type="match status" value="1"/>
</dbReference>
<organism evidence="9">
    <name type="scientific">Acidicaldus sp</name>
    <dbReference type="NCBI Taxonomy" id="1872105"/>
    <lineage>
        <taxon>Bacteria</taxon>
        <taxon>Pseudomonadati</taxon>
        <taxon>Pseudomonadota</taxon>
        <taxon>Alphaproteobacteria</taxon>
        <taxon>Acetobacterales</taxon>
        <taxon>Acetobacteraceae</taxon>
        <taxon>Acidicaldus</taxon>
    </lineage>
</organism>
<dbReference type="Gene3D" id="3.30.230.10">
    <property type="match status" value="1"/>
</dbReference>
<dbReference type="SUPFAM" id="SSF54211">
    <property type="entry name" value="Ribosomal protein S5 domain 2-like"/>
    <property type="match status" value="1"/>
</dbReference>
<dbReference type="InterPro" id="IPR000640">
    <property type="entry name" value="EFG_V-like"/>
</dbReference>
<dbReference type="CDD" id="cd03713">
    <property type="entry name" value="EFG_mtEFG_C"/>
    <property type="match status" value="1"/>
</dbReference>
<dbReference type="Pfam" id="PF00009">
    <property type="entry name" value="GTP_EFTU"/>
    <property type="match status" value="1"/>
</dbReference>
<evidence type="ECO:0000256" key="4">
    <source>
        <dbReference type="ARBA" id="ARBA00022917"/>
    </source>
</evidence>
<keyword evidence="5" id="KW-0342">GTP-binding</keyword>
<dbReference type="InterPro" id="IPR041095">
    <property type="entry name" value="EFG_II"/>
</dbReference>
<dbReference type="Pfam" id="PF00679">
    <property type="entry name" value="EFG_C"/>
    <property type="match status" value="1"/>
</dbReference>
<dbReference type="InterPro" id="IPR047872">
    <property type="entry name" value="EFG_IV"/>
</dbReference>
<dbReference type="Gene3D" id="3.30.70.870">
    <property type="entry name" value="Elongation Factor G (Translational Gtpase), domain 3"/>
    <property type="match status" value="1"/>
</dbReference>
<comment type="caution">
    <text evidence="9">The sequence shown here is derived from an EMBL/GenBank/DDBJ whole genome shotgun (WGS) entry which is preliminary data.</text>
</comment>
<dbReference type="GO" id="GO:0003924">
    <property type="term" value="F:GTPase activity"/>
    <property type="evidence" value="ECO:0007669"/>
    <property type="project" value="InterPro"/>
</dbReference>
<evidence type="ECO:0000256" key="6">
    <source>
        <dbReference type="ARBA" id="ARBA00024731"/>
    </source>
</evidence>
<dbReference type="GO" id="GO:0097216">
    <property type="term" value="F:guanosine tetraphosphate binding"/>
    <property type="evidence" value="ECO:0007669"/>
    <property type="project" value="UniProtKB-ARBA"/>
</dbReference>
<dbReference type="SUPFAM" id="SSF52540">
    <property type="entry name" value="P-loop containing nucleoside triphosphate hydrolases"/>
    <property type="match status" value="1"/>
</dbReference>
<dbReference type="SUPFAM" id="SSF54980">
    <property type="entry name" value="EF-G C-terminal domain-like"/>
    <property type="match status" value="2"/>
</dbReference>
<accession>A0A8J4HCV1</accession>
<dbReference type="InterPro" id="IPR020568">
    <property type="entry name" value="Ribosomal_Su5_D2-typ_SF"/>
</dbReference>
<reference evidence="9" key="1">
    <citation type="journal article" date="2020" name="mSystems">
        <title>Genome- and Community-Level Interaction Insights into Carbon Utilization and Element Cycling Functions of Hydrothermarchaeota in Hydrothermal Sediment.</title>
        <authorList>
            <person name="Zhou Z."/>
            <person name="Liu Y."/>
            <person name="Xu W."/>
            <person name="Pan J."/>
            <person name="Luo Z.H."/>
            <person name="Li M."/>
        </authorList>
    </citation>
    <scope>NUCLEOTIDE SEQUENCE</scope>
    <source>
        <strain evidence="9">SpSt-997</strain>
    </source>
</reference>
<protein>
    <recommendedName>
        <fullName evidence="1">Elongation factor G</fullName>
    </recommendedName>
</protein>
<dbReference type="InterPro" id="IPR035647">
    <property type="entry name" value="EFG_III/V"/>
</dbReference>
<dbReference type="Gene3D" id="3.30.70.240">
    <property type="match status" value="1"/>
</dbReference>
<keyword evidence="2" id="KW-0547">Nucleotide-binding</keyword>
<evidence type="ECO:0000259" key="7">
    <source>
        <dbReference type="SMART" id="SM00838"/>
    </source>
</evidence>
<dbReference type="PANTHER" id="PTHR43261">
    <property type="entry name" value="TRANSLATION ELONGATION FACTOR G-RELATED"/>
    <property type="match status" value="1"/>
</dbReference>
<dbReference type="InterPro" id="IPR000795">
    <property type="entry name" value="T_Tr_GTP-bd_dom"/>
</dbReference>
<dbReference type="EMBL" id="DTQM01000229">
    <property type="protein sequence ID" value="HGC43908.1"/>
    <property type="molecule type" value="Genomic_DNA"/>
</dbReference>
<sequence>MSEMMAPRSRSAALIGPYGSGKTTLFEALLSAAGTPPKRASTRERTASTSLALGGAEFLGETWSLLDCPGSIEFFHETEAALKIVDFAVLVVDPDPARARAVFPYLRTLALSGTPYLVFINRIDTLTGRVQDTLAALQALALAKLVLREVPIREGERITGYVDVVSERAYRYRPGEASELIALPAAIAAREREARAGLLETLADHDDALLEKLLEDIEPTTEEVFHQLSRGEAMGAIAEVLFGAADRRQGVRRLWKALRHDAPDPALTARRHGIAEGDAPLAQVFKTLHAGHAGKLSYARIWRGVVREGMSLNGARLGGIQRPLGEELQKIAEAGAGALVALGRLEGAPTGAVLTANGGTAETLPWPAPPAPVHALAIAPEERKDEVKLSGALQKIAEEDPALTIEHNPETGETVLHGQGEIHLNAALERLAKAYGLRLVTRRPMVAFKETIRRAVREHARFKRQTGGHGQFADVTLEIEPRGRGEGFLFVDRITGGVVPRQFIPAVGEAAAATLAKGVFGFPVVDIAVSLVDGGFHTVDSSDLAFKTATRMAIQEALAKADPVLLEPIDHLAIALPNDVTASAQRLISSRRGRILGYAEKPGWPGWDEVEALLPEAELHGLIIELRSQTMGLGTYRRHFDHLAEAPSAIAEKFAAPAGR</sequence>
<dbReference type="PANTHER" id="PTHR43261:SF7">
    <property type="entry name" value="ELONGATION FACTOR G-LIKE PROTEIN"/>
    <property type="match status" value="1"/>
</dbReference>
<proteinExistence type="predicted"/>
<dbReference type="SMART" id="SM00838">
    <property type="entry name" value="EFG_C"/>
    <property type="match status" value="1"/>
</dbReference>
<dbReference type="GO" id="GO:0003746">
    <property type="term" value="F:translation elongation factor activity"/>
    <property type="evidence" value="ECO:0007669"/>
    <property type="project" value="UniProtKB-KW"/>
</dbReference>
<dbReference type="SMART" id="SM00889">
    <property type="entry name" value="EFG_IV"/>
    <property type="match status" value="1"/>
</dbReference>
<dbReference type="Pfam" id="PF03764">
    <property type="entry name" value="EFG_IV"/>
    <property type="match status" value="1"/>
</dbReference>
<keyword evidence="3 9" id="KW-0251">Elongation factor</keyword>
<evidence type="ECO:0000313" key="9">
    <source>
        <dbReference type="EMBL" id="HGC43908.1"/>
    </source>
</evidence>
<feature type="domain" description="Translation elongation factor EFG/EF2" evidence="8">
    <location>
        <begin position="445"/>
        <end position="562"/>
    </location>
</feature>
<evidence type="ECO:0000259" key="8">
    <source>
        <dbReference type="SMART" id="SM00889"/>
    </source>
</evidence>
<dbReference type="InterPro" id="IPR014721">
    <property type="entry name" value="Ribsml_uS5_D2-typ_fold_subgr"/>
</dbReference>
<dbReference type="NCBIfam" id="NF009379">
    <property type="entry name" value="PRK12740.1-3"/>
    <property type="match status" value="1"/>
</dbReference>
<dbReference type="Pfam" id="PF14492">
    <property type="entry name" value="EFG_III"/>
    <property type="match status" value="1"/>
</dbReference>
<evidence type="ECO:0000256" key="1">
    <source>
        <dbReference type="ARBA" id="ARBA00017872"/>
    </source>
</evidence>
<dbReference type="InterPro" id="IPR027417">
    <property type="entry name" value="P-loop_NTPase"/>
</dbReference>
<dbReference type="CDD" id="cd16262">
    <property type="entry name" value="EFG_III"/>
    <property type="match status" value="1"/>
</dbReference>